<dbReference type="AlphaFoldDB" id="K0SCQ6"/>
<feature type="compositionally biased region" description="Basic and acidic residues" evidence="1">
    <location>
        <begin position="154"/>
        <end position="171"/>
    </location>
</feature>
<feature type="region of interest" description="Disordered" evidence="1">
    <location>
        <begin position="531"/>
        <end position="687"/>
    </location>
</feature>
<protein>
    <recommendedName>
        <fullName evidence="4">Protein kinase domain-containing protein</fullName>
    </recommendedName>
</protein>
<gene>
    <name evidence="2" type="ORF">THAOC_21164</name>
</gene>
<feature type="compositionally biased region" description="Pro residues" evidence="1">
    <location>
        <begin position="537"/>
        <end position="547"/>
    </location>
</feature>
<feature type="compositionally biased region" description="Basic and acidic residues" evidence="1">
    <location>
        <begin position="595"/>
        <end position="624"/>
    </location>
</feature>
<dbReference type="EMBL" id="AGNL01024488">
    <property type="protein sequence ID" value="EJK58686.1"/>
    <property type="molecule type" value="Genomic_DNA"/>
</dbReference>
<feature type="region of interest" description="Disordered" evidence="1">
    <location>
        <begin position="120"/>
        <end position="253"/>
    </location>
</feature>
<dbReference type="Proteomes" id="UP000266841">
    <property type="component" value="Unassembled WGS sequence"/>
</dbReference>
<feature type="region of interest" description="Disordered" evidence="1">
    <location>
        <begin position="1"/>
        <end position="49"/>
    </location>
</feature>
<feature type="compositionally biased region" description="Basic and acidic residues" evidence="1">
    <location>
        <begin position="670"/>
        <end position="687"/>
    </location>
</feature>
<feature type="compositionally biased region" description="Basic residues" evidence="1">
    <location>
        <begin position="566"/>
        <end position="575"/>
    </location>
</feature>
<evidence type="ECO:0008006" key="4">
    <source>
        <dbReference type="Google" id="ProtNLM"/>
    </source>
</evidence>
<feature type="region of interest" description="Disordered" evidence="1">
    <location>
        <begin position="271"/>
        <end position="376"/>
    </location>
</feature>
<feature type="region of interest" description="Disordered" evidence="1">
    <location>
        <begin position="475"/>
        <end position="497"/>
    </location>
</feature>
<comment type="caution">
    <text evidence="2">The sequence shown here is derived from an EMBL/GenBank/DDBJ whole genome shotgun (WGS) entry which is preliminary data.</text>
</comment>
<evidence type="ECO:0000256" key="1">
    <source>
        <dbReference type="SAM" id="MobiDB-lite"/>
    </source>
</evidence>
<feature type="compositionally biased region" description="Basic residues" evidence="1">
    <location>
        <begin position="301"/>
        <end position="311"/>
    </location>
</feature>
<feature type="compositionally biased region" description="Low complexity" evidence="1">
    <location>
        <begin position="576"/>
        <end position="588"/>
    </location>
</feature>
<reference evidence="2 3" key="1">
    <citation type="journal article" date="2012" name="Genome Biol.">
        <title>Genome and low-iron response of an oceanic diatom adapted to chronic iron limitation.</title>
        <authorList>
            <person name="Lommer M."/>
            <person name="Specht M."/>
            <person name="Roy A.S."/>
            <person name="Kraemer L."/>
            <person name="Andreson R."/>
            <person name="Gutowska M.A."/>
            <person name="Wolf J."/>
            <person name="Bergner S.V."/>
            <person name="Schilhabel M.B."/>
            <person name="Klostermeier U.C."/>
            <person name="Beiko R.G."/>
            <person name="Rosenstiel P."/>
            <person name="Hippler M."/>
            <person name="Laroche J."/>
        </authorList>
    </citation>
    <scope>NUCLEOTIDE SEQUENCE [LARGE SCALE GENOMIC DNA]</scope>
    <source>
        <strain evidence="2 3">CCMP1005</strain>
    </source>
</reference>
<feature type="compositionally biased region" description="Basic and acidic residues" evidence="1">
    <location>
        <begin position="632"/>
        <end position="642"/>
    </location>
</feature>
<name>K0SCQ6_THAOC</name>
<organism evidence="2 3">
    <name type="scientific">Thalassiosira oceanica</name>
    <name type="common">Marine diatom</name>
    <dbReference type="NCBI Taxonomy" id="159749"/>
    <lineage>
        <taxon>Eukaryota</taxon>
        <taxon>Sar</taxon>
        <taxon>Stramenopiles</taxon>
        <taxon>Ochrophyta</taxon>
        <taxon>Bacillariophyta</taxon>
        <taxon>Coscinodiscophyceae</taxon>
        <taxon>Thalassiosirophycidae</taxon>
        <taxon>Thalassiosirales</taxon>
        <taxon>Thalassiosiraceae</taxon>
        <taxon>Thalassiosira</taxon>
    </lineage>
</organism>
<proteinExistence type="predicted"/>
<keyword evidence="3" id="KW-1185">Reference proteome</keyword>
<feature type="compositionally biased region" description="Basic residues" evidence="1">
    <location>
        <begin position="234"/>
        <end position="243"/>
    </location>
</feature>
<feature type="compositionally biased region" description="Low complexity" evidence="1">
    <location>
        <begin position="244"/>
        <end position="253"/>
    </location>
</feature>
<sequence length="687" mass="74223">MHVSTDDNPTAERRHAAAAPLSKAPTHLTGPSYRTAMLGSDGDSSTIPSSQLRALRQRQQQQHLYAAANSITGCFSDISGRYSVDPSRVLGTGAGATVYECEDLATGERYAVKTGGVAAERPAGRGAGGGGVAARPVRRRRRAGRPPRGFIQPPHRDRAVPRRHALRPDTPRRRRAPPRGEGLPGRRPPGGRRVGRPAPGPRGPGIPALPRHLPQGRQPGEHPLRAPRGARGAARGRRRRAPRRPGLGAVPPRHVVRAAHVHARRDLPLRRSRGAADAVRPPVRPLEPGGRVIRGDVRVPPVRRRRGRGGPRRGAEGAVLVPPEALGGRVEGSEGVRPGADEGQREEQDGGRGGDEAPVHLGRRDEGRGRRRGGRELAADHLPSLFTSALRLRESRRSCGKLPRYLEARGILLAYAAAAPAAVSQAVQSTVTPFHSAIPSQLTHGTPRGYQSAIFPTCRAAHYYEETKCEGDISREGRLRTRTNAGPSQEKRRFSPKELNLNMETRVVTFSALGGPPTRDTKTNMVVSRSNVKIGPSQPPPPAPTPRAPRVRQAAAGTSQDDLGERRRRRTRRLHAAGASGLAARASDAPPPSTRRGECRRGDGTGKGRSRLCGDGRRRRRGEEVLPSDDTELVRVKPRPREGPLMVPLKPCPIQDASTKEGAQRTSTTDMRRANEPKKRCSQDNPT</sequence>
<evidence type="ECO:0000313" key="2">
    <source>
        <dbReference type="EMBL" id="EJK58686.1"/>
    </source>
</evidence>
<accession>K0SCQ6</accession>
<feature type="compositionally biased region" description="Basic and acidic residues" evidence="1">
    <location>
        <begin position="331"/>
        <end position="376"/>
    </location>
</feature>
<feature type="compositionally biased region" description="Basic residues" evidence="1">
    <location>
        <begin position="136"/>
        <end position="145"/>
    </location>
</feature>
<evidence type="ECO:0000313" key="3">
    <source>
        <dbReference type="Proteomes" id="UP000266841"/>
    </source>
</evidence>